<comment type="caution">
    <text evidence="1">The sequence shown here is derived from an EMBL/GenBank/DDBJ whole genome shotgun (WGS) entry which is preliminary data.</text>
</comment>
<evidence type="ECO:0000313" key="2">
    <source>
        <dbReference type="Proteomes" id="UP000198211"/>
    </source>
</evidence>
<sequence>MTPLTPHVLSNIDRINGALEVAVAQPPPVIGTLRVCQATEDEWNAVLTATDTRFDPIALNGLLTLERSALSSLPTLHRRIAFVHLTKVLHLPRNILVNSSKGTWPPRILRGDNGVQTSVMVHAEQLRDLCFLQAFQHLTDVGRSQLRLASLVIIIYSMERSTTKANGYCRFSGRQNNALPRPITSTNPSTELPGKLSGAVSLMEYRGFAVRPTGSWFLE</sequence>
<accession>A0A225W4P5</accession>
<reference evidence="2" key="1">
    <citation type="submission" date="2017-03" db="EMBL/GenBank/DDBJ databases">
        <title>Phytopthora megakarya and P. palmivora, two closely related causual agents of cacao black pod achieved similar genome size and gene model numbers by different mechanisms.</title>
        <authorList>
            <person name="Ali S."/>
            <person name="Shao J."/>
            <person name="Larry D.J."/>
            <person name="Kronmiller B."/>
            <person name="Shen D."/>
            <person name="Strem M.D."/>
            <person name="Melnick R.L."/>
            <person name="Guiltinan M.J."/>
            <person name="Tyler B.M."/>
            <person name="Meinhardt L.W."/>
            <person name="Bailey B.A."/>
        </authorList>
    </citation>
    <scope>NUCLEOTIDE SEQUENCE [LARGE SCALE GENOMIC DNA]</scope>
    <source>
        <strain evidence="2">zdho120</strain>
    </source>
</reference>
<evidence type="ECO:0000313" key="1">
    <source>
        <dbReference type="EMBL" id="OWZ11820.1"/>
    </source>
</evidence>
<organism evidence="1 2">
    <name type="scientific">Phytophthora megakarya</name>
    <dbReference type="NCBI Taxonomy" id="4795"/>
    <lineage>
        <taxon>Eukaryota</taxon>
        <taxon>Sar</taxon>
        <taxon>Stramenopiles</taxon>
        <taxon>Oomycota</taxon>
        <taxon>Peronosporomycetes</taxon>
        <taxon>Peronosporales</taxon>
        <taxon>Peronosporaceae</taxon>
        <taxon>Phytophthora</taxon>
    </lineage>
</organism>
<proteinExistence type="predicted"/>
<protein>
    <submittedName>
        <fullName evidence="1">Uncharacterized protein</fullName>
    </submittedName>
</protein>
<name>A0A225W4P5_9STRA</name>
<dbReference type="Proteomes" id="UP000198211">
    <property type="component" value="Unassembled WGS sequence"/>
</dbReference>
<keyword evidence="2" id="KW-1185">Reference proteome</keyword>
<dbReference type="EMBL" id="NBNE01002018">
    <property type="protein sequence ID" value="OWZ11820.1"/>
    <property type="molecule type" value="Genomic_DNA"/>
</dbReference>
<dbReference type="AlphaFoldDB" id="A0A225W4P5"/>
<dbReference type="OrthoDB" id="101089at2759"/>
<gene>
    <name evidence="1" type="ORF">PHMEG_00015101</name>
</gene>